<evidence type="ECO:0000256" key="4">
    <source>
        <dbReference type="ARBA" id="ARBA00022525"/>
    </source>
</evidence>
<evidence type="ECO:0000256" key="3">
    <source>
        <dbReference type="ARBA" id="ARBA00010400"/>
    </source>
</evidence>
<accession>A0ABD3EZ62</accession>
<dbReference type="GO" id="GO:0043657">
    <property type="term" value="C:host cell"/>
    <property type="evidence" value="ECO:0007669"/>
    <property type="project" value="UniProtKB-SubCell"/>
</dbReference>
<protein>
    <recommendedName>
        <fullName evidence="7">RxLR effector PexRD54 WY domain-containing protein</fullName>
    </recommendedName>
</protein>
<evidence type="ECO:0000313" key="9">
    <source>
        <dbReference type="Proteomes" id="UP001632037"/>
    </source>
</evidence>
<evidence type="ECO:0000256" key="1">
    <source>
        <dbReference type="ARBA" id="ARBA00004340"/>
    </source>
</evidence>
<organism evidence="8 9">
    <name type="scientific">Phytophthora oleae</name>
    <dbReference type="NCBI Taxonomy" id="2107226"/>
    <lineage>
        <taxon>Eukaryota</taxon>
        <taxon>Sar</taxon>
        <taxon>Stramenopiles</taxon>
        <taxon>Oomycota</taxon>
        <taxon>Peronosporomycetes</taxon>
        <taxon>Peronosporales</taxon>
        <taxon>Peronosporaceae</taxon>
        <taxon>Phytophthora</taxon>
    </lineage>
</organism>
<keyword evidence="6" id="KW-0843">Virulence</keyword>
<gene>
    <name evidence="8" type="ORF">V7S43_015744</name>
</gene>
<dbReference type="InterPro" id="IPR054463">
    <property type="entry name" value="PexRD54_WY"/>
</dbReference>
<dbReference type="AlphaFoldDB" id="A0ABD3EZ62"/>
<dbReference type="Proteomes" id="UP001632037">
    <property type="component" value="Unassembled WGS sequence"/>
</dbReference>
<keyword evidence="5" id="KW-0732">Signal</keyword>
<keyword evidence="9" id="KW-1185">Reference proteome</keyword>
<evidence type="ECO:0000313" key="8">
    <source>
        <dbReference type="EMBL" id="KAL3659165.1"/>
    </source>
</evidence>
<comment type="caution">
    <text evidence="8">The sequence shown here is derived from an EMBL/GenBank/DDBJ whole genome shotgun (WGS) entry which is preliminary data.</text>
</comment>
<name>A0ABD3EZ62_9STRA</name>
<feature type="domain" description="RxLR effector PexRD54 WY" evidence="7">
    <location>
        <begin position="49"/>
        <end position="94"/>
    </location>
</feature>
<sequence>MTKSHPNNPEAAMLTTLMSKYSDDVLTQMIVKAKSATDTKEIATKMQTEQLRLWAKQEKSSDDVFNFFKLNKVDAKTLDDLVGNPQYSTWAQYVDDISGKKPNKAKSMVAKTLTTYYTDQGLYSMLGAAKKVESTKSLATDLQKAQIANWFANKADPKDVFRYVGAKGDSVERGVWRTYRDNFNAKYIPGL</sequence>
<keyword evidence="4" id="KW-0964">Secreted</keyword>
<comment type="subcellular location">
    <subcellularLocation>
        <location evidence="1">Host cell</location>
    </subcellularLocation>
    <subcellularLocation>
        <location evidence="2">Secreted</location>
    </subcellularLocation>
</comment>
<comment type="similarity">
    <text evidence="3">Belongs to the RxLR effector family.</text>
</comment>
<dbReference type="GO" id="GO:0005576">
    <property type="term" value="C:extracellular region"/>
    <property type="evidence" value="ECO:0007669"/>
    <property type="project" value="UniProtKB-SubCell"/>
</dbReference>
<reference evidence="8 9" key="1">
    <citation type="submission" date="2024-09" db="EMBL/GenBank/DDBJ databases">
        <title>Genome sequencing and assembly of Phytophthora oleae, isolate VK10A, causative agent of rot of olive drupes.</title>
        <authorList>
            <person name="Conti Taguali S."/>
            <person name="Riolo M."/>
            <person name="La Spada F."/>
            <person name="Cacciola S.O."/>
            <person name="Dionisio G."/>
        </authorList>
    </citation>
    <scope>NUCLEOTIDE SEQUENCE [LARGE SCALE GENOMIC DNA]</scope>
    <source>
        <strain evidence="8 9">VK10A</strain>
    </source>
</reference>
<evidence type="ECO:0000256" key="6">
    <source>
        <dbReference type="ARBA" id="ARBA00023026"/>
    </source>
</evidence>
<dbReference type="EMBL" id="JBIMZQ010000048">
    <property type="protein sequence ID" value="KAL3659165.1"/>
    <property type="molecule type" value="Genomic_DNA"/>
</dbReference>
<evidence type="ECO:0000256" key="5">
    <source>
        <dbReference type="ARBA" id="ARBA00022729"/>
    </source>
</evidence>
<evidence type="ECO:0000256" key="2">
    <source>
        <dbReference type="ARBA" id="ARBA00004613"/>
    </source>
</evidence>
<evidence type="ECO:0000259" key="7">
    <source>
        <dbReference type="Pfam" id="PF22748"/>
    </source>
</evidence>
<proteinExistence type="inferred from homology"/>
<dbReference type="Pfam" id="PF22748">
    <property type="entry name" value="PexRD54_WY"/>
    <property type="match status" value="1"/>
</dbReference>